<name>A0A2M8EM68_UNCKA</name>
<dbReference type="PROSITE" id="PS51880">
    <property type="entry name" value="TGS"/>
    <property type="match status" value="1"/>
</dbReference>
<dbReference type="SUPFAM" id="SSF81271">
    <property type="entry name" value="TGS-like"/>
    <property type="match status" value="1"/>
</dbReference>
<dbReference type="InterPro" id="IPR041706">
    <property type="entry name" value="YchF_N"/>
</dbReference>
<dbReference type="Gene3D" id="1.10.150.300">
    <property type="entry name" value="TGS-like domain"/>
    <property type="match status" value="1"/>
</dbReference>
<dbReference type="SUPFAM" id="SSF52540">
    <property type="entry name" value="P-loop containing nucleoside triphosphate hydrolases"/>
    <property type="match status" value="1"/>
</dbReference>
<dbReference type="Pfam" id="PF06071">
    <property type="entry name" value="YchF-GTPase_C"/>
    <property type="match status" value="1"/>
</dbReference>
<evidence type="ECO:0000259" key="6">
    <source>
        <dbReference type="PROSITE" id="PS51710"/>
    </source>
</evidence>
<evidence type="ECO:0000259" key="7">
    <source>
        <dbReference type="PROSITE" id="PS51880"/>
    </source>
</evidence>
<dbReference type="FunFam" id="3.10.20.30:FF:000001">
    <property type="entry name" value="Ribosome-binding ATPase YchF"/>
    <property type="match status" value="1"/>
</dbReference>
<comment type="caution">
    <text evidence="8">The sequence shown here is derived from an EMBL/GenBank/DDBJ whole genome shotgun (WGS) entry which is preliminary data.</text>
</comment>
<evidence type="ECO:0000256" key="5">
    <source>
        <dbReference type="ARBA" id="ARBA00022842"/>
    </source>
</evidence>
<dbReference type="Pfam" id="PF01926">
    <property type="entry name" value="MMR_HSR1"/>
    <property type="match status" value="1"/>
</dbReference>
<dbReference type="Gene3D" id="3.40.50.300">
    <property type="entry name" value="P-loop containing nucleotide triphosphate hydrolases"/>
    <property type="match status" value="1"/>
</dbReference>
<dbReference type="PROSITE" id="PS51710">
    <property type="entry name" value="G_OBG"/>
    <property type="match status" value="1"/>
</dbReference>
<dbReference type="GO" id="GO:0016887">
    <property type="term" value="F:ATP hydrolysis activity"/>
    <property type="evidence" value="ECO:0007669"/>
    <property type="project" value="InterPro"/>
</dbReference>
<sequence length="354" mass="39624">MLKVGIVGLPNIGKSTLFNAILKREQALSANYPFATIDPNIGVVDVYDVRLEKLAEIVFKNTGIHPPKVYANIEFVDIAGLVEGASKGEGLGNQFLANIREVDMILQVVRDFSDTNIIREHSKDPETDSEVINSELIIKDLESIEKQLKIKSNDNEILQKYYDHLNSGKLAIELKPQIDKIKYEEIVKPLFLLTDKEMVYVFNVDETDERLKLQNNQTFKENPVIFINAKLESELSSLGPDDRKAYLSDLGIKEAGLDKIIETAFEKLGLITFLTAGEKEVRAWEIKIGTNAQNASGAIHTDFVKNFIKAEIVAYEDYITSGSKLKAKDAGKLRLEGKDYIVKDGDVIEFKIGA</sequence>
<dbReference type="GO" id="GO:0005524">
    <property type="term" value="F:ATP binding"/>
    <property type="evidence" value="ECO:0007669"/>
    <property type="project" value="UniProtKB-KW"/>
</dbReference>
<keyword evidence="5" id="KW-0460">Magnesium</keyword>
<keyword evidence="4" id="KW-0067">ATP-binding</keyword>
<evidence type="ECO:0000313" key="9">
    <source>
        <dbReference type="Proteomes" id="UP000229756"/>
    </source>
</evidence>
<dbReference type="InterPro" id="IPR023192">
    <property type="entry name" value="TGS-like_dom_sf"/>
</dbReference>
<dbReference type="InterPro" id="IPR006073">
    <property type="entry name" value="GTP-bd"/>
</dbReference>
<evidence type="ECO:0000256" key="3">
    <source>
        <dbReference type="ARBA" id="ARBA00022741"/>
    </source>
</evidence>
<dbReference type="Proteomes" id="UP000229756">
    <property type="component" value="Unassembled WGS sequence"/>
</dbReference>
<dbReference type="InterPro" id="IPR027417">
    <property type="entry name" value="P-loop_NTPase"/>
</dbReference>
<dbReference type="InterPro" id="IPR004095">
    <property type="entry name" value="TGS"/>
</dbReference>
<dbReference type="InterPro" id="IPR012675">
    <property type="entry name" value="Beta-grasp_dom_sf"/>
</dbReference>
<evidence type="ECO:0000256" key="2">
    <source>
        <dbReference type="ARBA" id="ARBA00022723"/>
    </source>
</evidence>
<dbReference type="InterPro" id="IPR012676">
    <property type="entry name" value="TGS-like"/>
</dbReference>
<feature type="domain" description="TGS" evidence="7">
    <location>
        <begin position="269"/>
        <end position="352"/>
    </location>
</feature>
<evidence type="ECO:0000256" key="4">
    <source>
        <dbReference type="ARBA" id="ARBA00022840"/>
    </source>
</evidence>
<organism evidence="8 9">
    <name type="scientific">candidate division WWE3 bacterium CG_4_9_14_0_2_um_filter_35_11</name>
    <dbReference type="NCBI Taxonomy" id="1975077"/>
    <lineage>
        <taxon>Bacteria</taxon>
        <taxon>Katanobacteria</taxon>
    </lineage>
</organism>
<dbReference type="CDD" id="cd04867">
    <property type="entry name" value="TGS_YchF_OLA1"/>
    <property type="match status" value="1"/>
</dbReference>
<dbReference type="PANTHER" id="PTHR23305">
    <property type="entry name" value="OBG GTPASE FAMILY"/>
    <property type="match status" value="1"/>
</dbReference>
<dbReference type="CDD" id="cd01900">
    <property type="entry name" value="YchF"/>
    <property type="match status" value="1"/>
</dbReference>
<dbReference type="GO" id="GO:0005737">
    <property type="term" value="C:cytoplasm"/>
    <property type="evidence" value="ECO:0007669"/>
    <property type="project" value="TreeGrafter"/>
</dbReference>
<dbReference type="EMBL" id="PFSJ01000010">
    <property type="protein sequence ID" value="PJC23834.1"/>
    <property type="molecule type" value="Genomic_DNA"/>
</dbReference>
<dbReference type="NCBIfam" id="TIGR00092">
    <property type="entry name" value="redox-regulated ATPase YchF"/>
    <property type="match status" value="1"/>
</dbReference>
<dbReference type="GO" id="GO:0046872">
    <property type="term" value="F:metal ion binding"/>
    <property type="evidence" value="ECO:0007669"/>
    <property type="project" value="UniProtKB-KW"/>
</dbReference>
<gene>
    <name evidence="8" type="ORF">CO058_01490</name>
</gene>
<dbReference type="GO" id="GO:0005525">
    <property type="term" value="F:GTP binding"/>
    <property type="evidence" value="ECO:0007669"/>
    <property type="project" value="InterPro"/>
</dbReference>
<evidence type="ECO:0000256" key="1">
    <source>
        <dbReference type="ARBA" id="ARBA00001946"/>
    </source>
</evidence>
<keyword evidence="2" id="KW-0479">Metal-binding</keyword>
<comment type="cofactor">
    <cofactor evidence="1">
        <name>Mg(2+)</name>
        <dbReference type="ChEBI" id="CHEBI:18420"/>
    </cofactor>
</comment>
<dbReference type="Gene3D" id="3.10.20.30">
    <property type="match status" value="1"/>
</dbReference>
<keyword evidence="3" id="KW-0547">Nucleotide-binding</keyword>
<protein>
    <submittedName>
        <fullName evidence="8">Redox-regulated ATPase YchF</fullName>
    </submittedName>
</protein>
<proteinExistence type="predicted"/>
<dbReference type="InterPro" id="IPR031167">
    <property type="entry name" value="G_OBG"/>
</dbReference>
<feature type="domain" description="OBG-type G" evidence="6">
    <location>
        <begin position="2"/>
        <end position="247"/>
    </location>
</feature>
<accession>A0A2M8EM68</accession>
<dbReference type="InterPro" id="IPR013029">
    <property type="entry name" value="YchF_C"/>
</dbReference>
<dbReference type="AlphaFoldDB" id="A0A2M8EM68"/>
<dbReference type="PIRSF" id="PIRSF006641">
    <property type="entry name" value="CHP00092"/>
    <property type="match status" value="1"/>
</dbReference>
<dbReference type="PRINTS" id="PR00326">
    <property type="entry name" value="GTP1OBG"/>
</dbReference>
<dbReference type="InterPro" id="IPR004396">
    <property type="entry name" value="ATPase_YchF/OLA1"/>
</dbReference>
<dbReference type="PANTHER" id="PTHR23305:SF18">
    <property type="entry name" value="OBG-TYPE G DOMAIN-CONTAINING PROTEIN"/>
    <property type="match status" value="1"/>
</dbReference>
<evidence type="ECO:0000313" key="8">
    <source>
        <dbReference type="EMBL" id="PJC23834.1"/>
    </source>
</evidence>
<reference evidence="9" key="1">
    <citation type="submission" date="2017-09" db="EMBL/GenBank/DDBJ databases">
        <title>Depth-based differentiation of microbial function through sediment-hosted aquifers and enrichment of novel symbionts in the deep terrestrial subsurface.</title>
        <authorList>
            <person name="Probst A.J."/>
            <person name="Ladd B."/>
            <person name="Jarett J.K."/>
            <person name="Geller-Mcgrath D.E."/>
            <person name="Sieber C.M.K."/>
            <person name="Emerson J.B."/>
            <person name="Anantharaman K."/>
            <person name="Thomas B.C."/>
            <person name="Malmstrom R."/>
            <person name="Stieglmeier M."/>
            <person name="Klingl A."/>
            <person name="Woyke T."/>
            <person name="Ryan C.M."/>
            <person name="Banfield J.F."/>
        </authorList>
    </citation>
    <scope>NUCLEOTIDE SEQUENCE [LARGE SCALE GENOMIC DNA]</scope>
</reference>